<dbReference type="Proteomes" id="UP000291084">
    <property type="component" value="Chromosome 1"/>
</dbReference>
<keyword evidence="3" id="KW-1185">Reference proteome</keyword>
<evidence type="ECO:0000313" key="2">
    <source>
        <dbReference type="EMBL" id="BAT74810.1"/>
    </source>
</evidence>
<sequence>SIPHLSSLAKLKIMVEKNFTSHQHSTTLFKRSPLYKMHPHTHGNHFRYLSSSLSLCLCFFWWWLFVVMVCLFGCWRAS</sequence>
<gene>
    <name evidence="2" type="primary">Vigan.01G257200</name>
    <name evidence="2" type="ORF">VIGAN_01257200</name>
</gene>
<feature type="transmembrane region" description="Helical" evidence="1">
    <location>
        <begin position="52"/>
        <end position="75"/>
    </location>
</feature>
<accession>A0A0S3R2S9</accession>
<keyword evidence="1" id="KW-0812">Transmembrane</keyword>
<evidence type="ECO:0000313" key="3">
    <source>
        <dbReference type="Proteomes" id="UP000291084"/>
    </source>
</evidence>
<keyword evidence="1" id="KW-0472">Membrane</keyword>
<reference evidence="2 3" key="1">
    <citation type="journal article" date="2015" name="Sci. Rep.">
        <title>The power of single molecule real-time sequencing technology in the de novo assembly of a eukaryotic genome.</title>
        <authorList>
            <person name="Sakai H."/>
            <person name="Naito K."/>
            <person name="Ogiso-Tanaka E."/>
            <person name="Takahashi Y."/>
            <person name="Iseki K."/>
            <person name="Muto C."/>
            <person name="Satou K."/>
            <person name="Teruya K."/>
            <person name="Shiroma A."/>
            <person name="Shimoji M."/>
            <person name="Hirano T."/>
            <person name="Itoh T."/>
            <person name="Kaga A."/>
            <person name="Tomooka N."/>
        </authorList>
    </citation>
    <scope>NUCLEOTIDE SEQUENCE [LARGE SCALE GENOMIC DNA]</scope>
    <source>
        <strain evidence="3">cv. Shumari</strain>
    </source>
</reference>
<proteinExistence type="predicted"/>
<feature type="non-terminal residue" evidence="2">
    <location>
        <position position="1"/>
    </location>
</feature>
<keyword evidence="1" id="KW-1133">Transmembrane helix</keyword>
<protein>
    <submittedName>
        <fullName evidence="2">Uncharacterized protein</fullName>
    </submittedName>
</protein>
<name>A0A0S3R2S9_PHAAN</name>
<organism evidence="2 3">
    <name type="scientific">Vigna angularis var. angularis</name>
    <dbReference type="NCBI Taxonomy" id="157739"/>
    <lineage>
        <taxon>Eukaryota</taxon>
        <taxon>Viridiplantae</taxon>
        <taxon>Streptophyta</taxon>
        <taxon>Embryophyta</taxon>
        <taxon>Tracheophyta</taxon>
        <taxon>Spermatophyta</taxon>
        <taxon>Magnoliopsida</taxon>
        <taxon>eudicotyledons</taxon>
        <taxon>Gunneridae</taxon>
        <taxon>Pentapetalae</taxon>
        <taxon>rosids</taxon>
        <taxon>fabids</taxon>
        <taxon>Fabales</taxon>
        <taxon>Fabaceae</taxon>
        <taxon>Papilionoideae</taxon>
        <taxon>50 kb inversion clade</taxon>
        <taxon>NPAAA clade</taxon>
        <taxon>indigoferoid/millettioid clade</taxon>
        <taxon>Phaseoleae</taxon>
        <taxon>Vigna</taxon>
    </lineage>
</organism>
<dbReference type="EMBL" id="AP015034">
    <property type="protein sequence ID" value="BAT74810.1"/>
    <property type="molecule type" value="Genomic_DNA"/>
</dbReference>
<evidence type="ECO:0000256" key="1">
    <source>
        <dbReference type="SAM" id="Phobius"/>
    </source>
</evidence>
<dbReference type="AlphaFoldDB" id="A0A0S3R2S9"/>